<gene>
    <name evidence="1" type="ORF">A8926_6097</name>
</gene>
<protein>
    <recommendedName>
        <fullName evidence="3">Papain fold toxin 1 (Glutamine deamidase) of polymorphic toxin system</fullName>
    </recommendedName>
</protein>
<dbReference type="EMBL" id="PJNB01000001">
    <property type="protein sequence ID" value="PKW18043.1"/>
    <property type="molecule type" value="Genomic_DNA"/>
</dbReference>
<keyword evidence="2" id="KW-1185">Reference proteome</keyword>
<dbReference type="AlphaFoldDB" id="A0A2N3Y586"/>
<dbReference type="Proteomes" id="UP000233786">
    <property type="component" value="Unassembled WGS sequence"/>
</dbReference>
<name>A0A2N3Y586_SACSN</name>
<organism evidence="1 2">
    <name type="scientific">Saccharopolyspora spinosa</name>
    <dbReference type="NCBI Taxonomy" id="60894"/>
    <lineage>
        <taxon>Bacteria</taxon>
        <taxon>Bacillati</taxon>
        <taxon>Actinomycetota</taxon>
        <taxon>Actinomycetes</taxon>
        <taxon>Pseudonocardiales</taxon>
        <taxon>Pseudonocardiaceae</taxon>
        <taxon>Saccharopolyspora</taxon>
    </lineage>
</organism>
<evidence type="ECO:0000313" key="2">
    <source>
        <dbReference type="Proteomes" id="UP000233786"/>
    </source>
</evidence>
<accession>A0A2N3Y586</accession>
<dbReference type="STRING" id="994479.GCA_000194155_03832"/>
<reference evidence="1" key="1">
    <citation type="submission" date="2017-12" db="EMBL/GenBank/DDBJ databases">
        <title>Sequencing the genomes of 1000 Actinobacteria strains.</title>
        <authorList>
            <person name="Klenk H.-P."/>
        </authorList>
    </citation>
    <scope>NUCLEOTIDE SEQUENCE [LARGE SCALE GENOMIC DNA]</scope>
    <source>
        <strain evidence="1">DSM 44228</strain>
    </source>
</reference>
<evidence type="ECO:0008006" key="3">
    <source>
        <dbReference type="Google" id="ProtNLM"/>
    </source>
</evidence>
<sequence length="77" mass="8009">MVETLGGKARWVAGLAGSEQYVRSVRVGVDVPVIFQRRDGSAHAVNVVHVRHGVVTVADAQTGEKDATADVLAATGV</sequence>
<evidence type="ECO:0000313" key="1">
    <source>
        <dbReference type="EMBL" id="PKW18043.1"/>
    </source>
</evidence>
<comment type="caution">
    <text evidence="1">The sequence shown here is derived from an EMBL/GenBank/DDBJ whole genome shotgun (WGS) entry which is preliminary data.</text>
</comment>
<proteinExistence type="predicted"/>